<dbReference type="InterPro" id="IPR002018">
    <property type="entry name" value="CarbesteraseB"/>
</dbReference>
<protein>
    <recommendedName>
        <fullName evidence="3">Carboxylic ester hydrolase</fullName>
        <ecNumber evidence="3">3.1.1.-</ecNumber>
    </recommendedName>
</protein>
<dbReference type="GO" id="GO:0016787">
    <property type="term" value="F:hydrolase activity"/>
    <property type="evidence" value="ECO:0007669"/>
    <property type="project" value="UniProtKB-KW"/>
</dbReference>
<dbReference type="PANTHER" id="PTHR11559">
    <property type="entry name" value="CARBOXYLESTERASE"/>
    <property type="match status" value="1"/>
</dbReference>
<evidence type="ECO:0000256" key="3">
    <source>
        <dbReference type="RuleBase" id="RU361235"/>
    </source>
</evidence>
<dbReference type="SUPFAM" id="SSF53474">
    <property type="entry name" value="alpha/beta-Hydrolases"/>
    <property type="match status" value="1"/>
</dbReference>
<dbReference type="PROSITE" id="PS00122">
    <property type="entry name" value="CARBOXYLESTERASE_B_1"/>
    <property type="match status" value="1"/>
</dbReference>
<name>A0A5C2S4W2_9APHY</name>
<dbReference type="Pfam" id="PF00135">
    <property type="entry name" value="COesterase"/>
    <property type="match status" value="1"/>
</dbReference>
<dbReference type="EMBL" id="ML122273">
    <property type="protein sequence ID" value="RPD58745.1"/>
    <property type="molecule type" value="Genomic_DNA"/>
</dbReference>
<dbReference type="STRING" id="1328759.A0A5C2S4W2"/>
<evidence type="ECO:0000256" key="1">
    <source>
        <dbReference type="ARBA" id="ARBA00005964"/>
    </source>
</evidence>
<feature type="signal peptide" evidence="3">
    <location>
        <begin position="1"/>
        <end position="18"/>
    </location>
</feature>
<comment type="similarity">
    <text evidence="1 3">Belongs to the type-B carboxylesterase/lipase family.</text>
</comment>
<gene>
    <name evidence="5" type="ORF">L227DRAFT_612513</name>
</gene>
<keyword evidence="6" id="KW-1185">Reference proteome</keyword>
<evidence type="ECO:0000259" key="4">
    <source>
        <dbReference type="Pfam" id="PF00135"/>
    </source>
</evidence>
<evidence type="ECO:0000313" key="5">
    <source>
        <dbReference type="EMBL" id="RPD58745.1"/>
    </source>
</evidence>
<sequence length="497" mass="53678">MVLFTGQTLLSLLQLWNGWRQTPVPNSNIATLQLDGATLTGVRNGSLEYFLGVPYAQPPVGDLRLRLPQVIESYKGTLDATAYGHPCLSQPLDITATFPPEVMEGLKPLFEVMGLSANVTESEDCLHLNIVRPANVSTEAKLPVIFYIHGGGIIYNGTRFVEKSIELGEPVIYVALNYRLYVMGFLGGREIKEAGLGNLGLQDQRAALRWVNKFISAFGGDPSKVTIWGESAGAMSVFFHLYANGGDPEGLFRAGIMSSGFAIPTKNITSTQGVYEFVVGKVGCANADDTLKCLRTVSADSLIAAANEHPEGMPAYFPREDGSFISMPPMHLPSMGRIANVPVITGDVKDEGTLLAFSALNITTDDEVLSYLSQSRFPGSSPTDFNTLLEIYPSDPAAGSPFDTGNNARGNFPGSGHFHGSDLLNSFGGGDMTDYFVRFANHLDPNAEKGVQWPPYNSSAPLTLQFNEGSVPLNVTVDDQRAEGMNELTSLVLRFPF</sequence>
<evidence type="ECO:0000313" key="6">
    <source>
        <dbReference type="Proteomes" id="UP000313359"/>
    </source>
</evidence>
<dbReference type="EC" id="3.1.1.-" evidence="3"/>
<dbReference type="InterPro" id="IPR019826">
    <property type="entry name" value="Carboxylesterase_B_AS"/>
</dbReference>
<feature type="chain" id="PRO_5023112700" description="Carboxylic ester hydrolase" evidence="3">
    <location>
        <begin position="19"/>
        <end position="497"/>
    </location>
</feature>
<reference evidence="5" key="1">
    <citation type="journal article" date="2018" name="Genome Biol. Evol.">
        <title>Genomics and development of Lentinus tigrinus, a white-rot wood-decaying mushroom with dimorphic fruiting bodies.</title>
        <authorList>
            <person name="Wu B."/>
            <person name="Xu Z."/>
            <person name="Knudson A."/>
            <person name="Carlson A."/>
            <person name="Chen N."/>
            <person name="Kovaka S."/>
            <person name="LaButti K."/>
            <person name="Lipzen A."/>
            <person name="Pennachio C."/>
            <person name="Riley R."/>
            <person name="Schakwitz W."/>
            <person name="Umezawa K."/>
            <person name="Ohm R.A."/>
            <person name="Grigoriev I.V."/>
            <person name="Nagy L.G."/>
            <person name="Gibbons J."/>
            <person name="Hibbett D."/>
        </authorList>
    </citation>
    <scope>NUCLEOTIDE SEQUENCE [LARGE SCALE GENOMIC DNA]</scope>
    <source>
        <strain evidence="5">ALCF2SS1-6</strain>
    </source>
</reference>
<dbReference type="OrthoDB" id="408631at2759"/>
<dbReference type="Proteomes" id="UP000313359">
    <property type="component" value="Unassembled WGS sequence"/>
</dbReference>
<organism evidence="5 6">
    <name type="scientific">Lentinus tigrinus ALCF2SS1-6</name>
    <dbReference type="NCBI Taxonomy" id="1328759"/>
    <lineage>
        <taxon>Eukaryota</taxon>
        <taxon>Fungi</taxon>
        <taxon>Dikarya</taxon>
        <taxon>Basidiomycota</taxon>
        <taxon>Agaricomycotina</taxon>
        <taxon>Agaricomycetes</taxon>
        <taxon>Polyporales</taxon>
        <taxon>Polyporaceae</taxon>
        <taxon>Lentinus</taxon>
    </lineage>
</organism>
<dbReference type="InterPro" id="IPR050309">
    <property type="entry name" value="Type-B_Carboxylest/Lipase"/>
</dbReference>
<proteinExistence type="inferred from homology"/>
<dbReference type="Gene3D" id="3.40.50.1820">
    <property type="entry name" value="alpha/beta hydrolase"/>
    <property type="match status" value="1"/>
</dbReference>
<dbReference type="InterPro" id="IPR029058">
    <property type="entry name" value="AB_hydrolase_fold"/>
</dbReference>
<evidence type="ECO:0000256" key="2">
    <source>
        <dbReference type="ARBA" id="ARBA00022801"/>
    </source>
</evidence>
<dbReference type="AlphaFoldDB" id="A0A5C2S4W2"/>
<keyword evidence="3" id="KW-0732">Signal</keyword>
<accession>A0A5C2S4W2</accession>
<feature type="domain" description="Carboxylesterase type B" evidence="4">
    <location>
        <begin position="34"/>
        <end position="362"/>
    </location>
</feature>
<keyword evidence="2 3" id="KW-0378">Hydrolase</keyword>